<name>A0A7S3YCR9_9EUKA</name>
<evidence type="ECO:0000313" key="2">
    <source>
        <dbReference type="EMBL" id="CAE0647651.1"/>
    </source>
</evidence>
<dbReference type="AlphaFoldDB" id="A0A7S3YCR9"/>
<keyword evidence="1" id="KW-0472">Membrane</keyword>
<gene>
    <name evidence="2" type="ORF">LGLO00237_LOCUS2560</name>
</gene>
<evidence type="ECO:0000256" key="1">
    <source>
        <dbReference type="SAM" id="Phobius"/>
    </source>
</evidence>
<reference evidence="2" key="1">
    <citation type="submission" date="2021-01" db="EMBL/GenBank/DDBJ databases">
        <authorList>
            <person name="Corre E."/>
            <person name="Pelletier E."/>
            <person name="Niang G."/>
            <person name="Scheremetjew M."/>
            <person name="Finn R."/>
            <person name="Kale V."/>
            <person name="Holt S."/>
            <person name="Cochrane G."/>
            <person name="Meng A."/>
            <person name="Brown T."/>
            <person name="Cohen L."/>
        </authorList>
    </citation>
    <scope>NUCLEOTIDE SEQUENCE</scope>
    <source>
        <strain evidence="2">CCCM811</strain>
    </source>
</reference>
<dbReference type="EMBL" id="HBIV01003702">
    <property type="protein sequence ID" value="CAE0647651.1"/>
    <property type="molecule type" value="Transcribed_RNA"/>
</dbReference>
<sequence>MGTYCNETSTKFKGILNTPTCNNDEFCGNGGKCSDNYGSTAGYYRDENNHRQKCEWAMEKRCICDLKSGFDLDKKGRCTRKVDVSACVTGETLCNGYMCAPPRDDPASSKYKCYCKPGVEDHKTCSDKPEGGVDASLGKWGWGYTALFIFGLIAAAVLLERIWTCGRKTILQMQGREGFRTIPREDYNEDDDQMRQMGEFGDVEIEELDNMGGNNSRD</sequence>
<accession>A0A7S3YCR9</accession>
<keyword evidence="1" id="KW-0812">Transmembrane</keyword>
<keyword evidence="1" id="KW-1133">Transmembrane helix</keyword>
<proteinExistence type="predicted"/>
<feature type="transmembrane region" description="Helical" evidence="1">
    <location>
        <begin position="140"/>
        <end position="159"/>
    </location>
</feature>
<organism evidence="2">
    <name type="scientific">Lotharella globosa</name>
    <dbReference type="NCBI Taxonomy" id="91324"/>
    <lineage>
        <taxon>Eukaryota</taxon>
        <taxon>Sar</taxon>
        <taxon>Rhizaria</taxon>
        <taxon>Cercozoa</taxon>
        <taxon>Chlorarachniophyceae</taxon>
        <taxon>Lotharella</taxon>
    </lineage>
</organism>
<protein>
    <submittedName>
        <fullName evidence="2">Uncharacterized protein</fullName>
    </submittedName>
</protein>